<gene>
    <name evidence="12" type="ORF">NVI5450_0289</name>
</gene>
<dbReference type="InterPro" id="IPR005790">
    <property type="entry name" value="DNA_polIII_delta"/>
</dbReference>
<evidence type="ECO:0000313" key="12">
    <source>
        <dbReference type="EMBL" id="SGY83530.1"/>
    </source>
</evidence>
<keyword evidence="5" id="KW-0235">DNA replication</keyword>
<comment type="similarity">
    <text evidence="7">Belongs to the DNA polymerase HolA subunit family.</text>
</comment>
<evidence type="ECO:0000256" key="7">
    <source>
        <dbReference type="ARBA" id="ARBA00034754"/>
    </source>
</evidence>
<dbReference type="Gene3D" id="1.20.272.10">
    <property type="match status" value="1"/>
</dbReference>
<dbReference type="PANTHER" id="PTHR34388">
    <property type="entry name" value="DNA POLYMERASE III SUBUNIT DELTA"/>
    <property type="match status" value="1"/>
</dbReference>
<dbReference type="NCBIfam" id="TIGR01128">
    <property type="entry name" value="holA"/>
    <property type="match status" value="1"/>
</dbReference>
<dbReference type="InterPro" id="IPR032780">
    <property type="entry name" value="DNA_pol3_delt_C"/>
</dbReference>
<proteinExistence type="inferred from homology"/>
<keyword evidence="4" id="KW-0548">Nucleotidyltransferase</keyword>
<evidence type="ECO:0000259" key="11">
    <source>
        <dbReference type="Pfam" id="PF14840"/>
    </source>
</evidence>
<dbReference type="Proteomes" id="UP000183794">
    <property type="component" value="Unassembled WGS sequence"/>
</dbReference>
<dbReference type="CDD" id="cd18138">
    <property type="entry name" value="HLD_clamp_pol_III_delta"/>
    <property type="match status" value="1"/>
</dbReference>
<dbReference type="Pfam" id="PF06144">
    <property type="entry name" value="DNA_pol3_delta"/>
    <property type="match status" value="1"/>
</dbReference>
<dbReference type="GO" id="GO:0003677">
    <property type="term" value="F:DNA binding"/>
    <property type="evidence" value="ECO:0007669"/>
    <property type="project" value="InterPro"/>
</dbReference>
<dbReference type="EC" id="2.7.7.7" evidence="1 9"/>
<organism evidence="12 13">
    <name type="scientific">Moritella viscosa</name>
    <dbReference type="NCBI Taxonomy" id="80854"/>
    <lineage>
        <taxon>Bacteria</taxon>
        <taxon>Pseudomonadati</taxon>
        <taxon>Pseudomonadota</taxon>
        <taxon>Gammaproteobacteria</taxon>
        <taxon>Alteromonadales</taxon>
        <taxon>Moritellaceae</taxon>
        <taxon>Moritella</taxon>
    </lineage>
</organism>
<evidence type="ECO:0000256" key="1">
    <source>
        <dbReference type="ARBA" id="ARBA00012417"/>
    </source>
</evidence>
<dbReference type="STRING" id="80854.MVIS_0586"/>
<feature type="domain" description="DNA polymerase III delta N-terminal" evidence="10">
    <location>
        <begin position="20"/>
        <end position="135"/>
    </location>
</feature>
<dbReference type="GO" id="GO:0006261">
    <property type="term" value="P:DNA-templated DNA replication"/>
    <property type="evidence" value="ECO:0007669"/>
    <property type="project" value="TreeGrafter"/>
</dbReference>
<evidence type="ECO:0000256" key="3">
    <source>
        <dbReference type="ARBA" id="ARBA00022679"/>
    </source>
</evidence>
<evidence type="ECO:0000256" key="8">
    <source>
        <dbReference type="ARBA" id="ARBA00049244"/>
    </source>
</evidence>
<dbReference type="InterPro" id="IPR027417">
    <property type="entry name" value="P-loop_NTPase"/>
</dbReference>
<dbReference type="AlphaFoldDB" id="A0A090IA62"/>
<comment type="catalytic activity">
    <reaction evidence="8">
        <text>DNA(n) + a 2'-deoxyribonucleoside 5'-triphosphate = DNA(n+1) + diphosphate</text>
        <dbReference type="Rhea" id="RHEA:22508"/>
        <dbReference type="Rhea" id="RHEA-COMP:17339"/>
        <dbReference type="Rhea" id="RHEA-COMP:17340"/>
        <dbReference type="ChEBI" id="CHEBI:33019"/>
        <dbReference type="ChEBI" id="CHEBI:61560"/>
        <dbReference type="ChEBI" id="CHEBI:173112"/>
        <dbReference type="EC" id="2.7.7.7"/>
    </reaction>
</comment>
<dbReference type="KEGG" id="mvs:MVIS_0586"/>
<protein>
    <recommendedName>
        <fullName evidence="2 9">DNA polymerase III subunit delta</fullName>
        <ecNumber evidence="1 9">2.7.7.7</ecNumber>
    </recommendedName>
</protein>
<dbReference type="InterPro" id="IPR010372">
    <property type="entry name" value="DNA_pol3_delta_N"/>
</dbReference>
<keyword evidence="3" id="KW-0808">Transferase</keyword>
<name>A0A090IA62_9GAMM</name>
<dbReference type="GO" id="GO:0009360">
    <property type="term" value="C:DNA polymerase III complex"/>
    <property type="evidence" value="ECO:0007669"/>
    <property type="project" value="UniProtKB-UniRule"/>
</dbReference>
<evidence type="ECO:0000256" key="6">
    <source>
        <dbReference type="ARBA" id="ARBA00022932"/>
    </source>
</evidence>
<evidence type="ECO:0000256" key="5">
    <source>
        <dbReference type="ARBA" id="ARBA00022705"/>
    </source>
</evidence>
<dbReference type="PANTHER" id="PTHR34388:SF1">
    <property type="entry name" value="DNA POLYMERASE III SUBUNIT DELTA"/>
    <property type="match status" value="1"/>
</dbReference>
<sequence length="345" mass="39651">MRVYPEQLDQYLKTELKPCYLIFGEEPLLKMEAIEQIKAAAKKVGFDEHYKFHAEPTMDWPAAFNTCQSMSLFSSRQTVELIFDKRPSKEYISQLNDLFKLLNPDLILILSGPYLTKAQQNAKWFTQYFKNALYIPVGHPEGRFFANWMRHRLKRANLEAPADVITLLCRSFEGNLLAAKQEIDKLSLLYPGQTLNLAQLQQSITQHSHFSSFQLVDALLAGKVNRGQRILQQLQAEGVDPIVINWALNKEINQLYHYSLMQQQGLSVIDEMKKQRLWAGRQQIINACLSRLSLSKIEQMLVLCSSVDSAIKTSTSIDPWLSLQMLSISFTDSTLLPNFHHSEIR</sequence>
<reference evidence="12 13" key="1">
    <citation type="submission" date="2016-11" db="EMBL/GenBank/DDBJ databases">
        <authorList>
            <person name="Jaros S."/>
            <person name="Januszkiewicz K."/>
            <person name="Wedrychowicz H."/>
        </authorList>
    </citation>
    <scope>NUCLEOTIDE SEQUENCE [LARGE SCALE GENOMIC DNA]</scope>
    <source>
        <strain evidence="12">NVI 5450</strain>
    </source>
</reference>
<dbReference type="Gene3D" id="3.40.50.300">
    <property type="entry name" value="P-loop containing nucleotide triphosphate hydrolases"/>
    <property type="match status" value="1"/>
</dbReference>
<evidence type="ECO:0000259" key="10">
    <source>
        <dbReference type="Pfam" id="PF06144"/>
    </source>
</evidence>
<keyword evidence="6" id="KW-0239">DNA-directed DNA polymerase</keyword>
<feature type="domain" description="DNA polymerase III subunit delta C-terminal" evidence="11">
    <location>
        <begin position="213"/>
        <end position="331"/>
    </location>
</feature>
<evidence type="ECO:0000256" key="4">
    <source>
        <dbReference type="ARBA" id="ARBA00022695"/>
    </source>
</evidence>
<dbReference type="GO" id="GO:0003887">
    <property type="term" value="F:DNA-directed DNA polymerase activity"/>
    <property type="evidence" value="ECO:0007669"/>
    <property type="project" value="UniProtKB-UniRule"/>
</dbReference>
<dbReference type="InterPro" id="IPR008921">
    <property type="entry name" value="DNA_pol3_clamp-load_cplx_C"/>
</dbReference>
<evidence type="ECO:0000313" key="13">
    <source>
        <dbReference type="Proteomes" id="UP000183794"/>
    </source>
</evidence>
<evidence type="ECO:0000256" key="2">
    <source>
        <dbReference type="ARBA" id="ARBA00017703"/>
    </source>
</evidence>
<evidence type="ECO:0000256" key="9">
    <source>
        <dbReference type="NCBIfam" id="TIGR01128"/>
    </source>
</evidence>
<dbReference type="Pfam" id="PF14840">
    <property type="entry name" value="DNA_pol3_delt_C"/>
    <property type="match status" value="1"/>
</dbReference>
<dbReference type="HOGENOM" id="CLU_044694_0_2_6"/>
<dbReference type="SUPFAM" id="SSF48019">
    <property type="entry name" value="post-AAA+ oligomerization domain-like"/>
    <property type="match status" value="1"/>
</dbReference>
<dbReference type="Gene3D" id="1.10.8.60">
    <property type="match status" value="1"/>
</dbReference>
<dbReference type="OrthoDB" id="9770982at2"/>
<accession>A0A090IA62</accession>
<dbReference type="SUPFAM" id="SSF52540">
    <property type="entry name" value="P-loop containing nucleoside triphosphate hydrolases"/>
    <property type="match status" value="1"/>
</dbReference>
<dbReference type="RefSeq" id="WP_045109033.1">
    <property type="nucleotide sequence ID" value="NZ_CAWRBC010000063.1"/>
</dbReference>
<dbReference type="EMBL" id="FPLD01000007">
    <property type="protein sequence ID" value="SGY83530.1"/>
    <property type="molecule type" value="Genomic_DNA"/>
</dbReference>
<dbReference type="PATRIC" id="fig|80854.5.peg.616"/>